<reference evidence="1" key="1">
    <citation type="journal article" date="2020" name="Microb. Genom.">
        <title>Genetic diversity of clinical and environmental Mucorales isolates obtained from an investigation of mucormycosis cases among solid organ transplant recipients.</title>
        <authorList>
            <person name="Nguyen M.H."/>
            <person name="Kaul D."/>
            <person name="Muto C."/>
            <person name="Cheng S.J."/>
            <person name="Richter R.A."/>
            <person name="Bruno V.M."/>
            <person name="Liu G."/>
            <person name="Beyhan S."/>
            <person name="Sundermann A.J."/>
            <person name="Mounaud S."/>
            <person name="Pasculle A.W."/>
            <person name="Nierman W.C."/>
            <person name="Driscoll E."/>
            <person name="Cumbie R."/>
            <person name="Clancy C.J."/>
            <person name="Dupont C.L."/>
        </authorList>
    </citation>
    <scope>NUCLEOTIDE SEQUENCE</scope>
    <source>
        <strain evidence="1">GL16</strain>
    </source>
</reference>
<accession>A0A9P6YDJ5</accession>
<dbReference type="Gene3D" id="1.10.150.240">
    <property type="entry name" value="Putative phosphatase, domain 2"/>
    <property type="match status" value="1"/>
</dbReference>
<dbReference type="Proteomes" id="UP000717996">
    <property type="component" value="Unassembled WGS sequence"/>
</dbReference>
<organism evidence="1 2">
    <name type="scientific">Rhizopus oryzae</name>
    <name type="common">Mucormycosis agent</name>
    <name type="synonym">Rhizopus arrhizus var. delemar</name>
    <dbReference type="NCBI Taxonomy" id="64495"/>
    <lineage>
        <taxon>Eukaryota</taxon>
        <taxon>Fungi</taxon>
        <taxon>Fungi incertae sedis</taxon>
        <taxon>Mucoromycota</taxon>
        <taxon>Mucoromycotina</taxon>
        <taxon>Mucoromycetes</taxon>
        <taxon>Mucorales</taxon>
        <taxon>Mucorineae</taxon>
        <taxon>Rhizopodaceae</taxon>
        <taxon>Rhizopus</taxon>
    </lineage>
</organism>
<dbReference type="SUPFAM" id="SSF56784">
    <property type="entry name" value="HAD-like"/>
    <property type="match status" value="1"/>
</dbReference>
<dbReference type="InterPro" id="IPR023198">
    <property type="entry name" value="PGP-like_dom2"/>
</dbReference>
<proteinExistence type="predicted"/>
<dbReference type="Gene3D" id="3.40.50.1000">
    <property type="entry name" value="HAD superfamily/HAD-like"/>
    <property type="match status" value="1"/>
</dbReference>
<dbReference type="OrthoDB" id="40579at2759"/>
<comment type="caution">
    <text evidence="1">The sequence shown here is derived from an EMBL/GenBank/DDBJ whole genome shotgun (WGS) entry which is preliminary data.</text>
</comment>
<evidence type="ECO:0000313" key="2">
    <source>
        <dbReference type="Proteomes" id="UP000717996"/>
    </source>
</evidence>
<dbReference type="InterPro" id="IPR051806">
    <property type="entry name" value="HAD-like_SPP"/>
</dbReference>
<dbReference type="InterPro" id="IPR023214">
    <property type="entry name" value="HAD_sf"/>
</dbReference>
<dbReference type="SFLD" id="SFLDG01129">
    <property type="entry name" value="C1.5:_HAD__Beta-PGM__Phosphata"/>
    <property type="match status" value="1"/>
</dbReference>
<dbReference type="NCBIfam" id="TIGR01509">
    <property type="entry name" value="HAD-SF-IA-v3"/>
    <property type="match status" value="1"/>
</dbReference>
<dbReference type="GO" id="GO:0050308">
    <property type="term" value="F:sugar-phosphatase activity"/>
    <property type="evidence" value="ECO:0007669"/>
    <property type="project" value="TreeGrafter"/>
</dbReference>
<name>A0A9P6YDJ5_RHIOR</name>
<dbReference type="Pfam" id="PF00702">
    <property type="entry name" value="Hydrolase"/>
    <property type="match status" value="1"/>
</dbReference>
<dbReference type="EMBL" id="JAANIT010000643">
    <property type="protein sequence ID" value="KAG1545697.1"/>
    <property type="molecule type" value="Genomic_DNA"/>
</dbReference>
<protein>
    <submittedName>
        <fullName evidence="1">Uncharacterized protein</fullName>
    </submittedName>
</protein>
<dbReference type="SFLD" id="SFLDG01135">
    <property type="entry name" value="C1.5.6:_HAD__Beta-PGM__Phospha"/>
    <property type="match status" value="1"/>
</dbReference>
<sequence length="224" mass="24863">MVTKTLESKAFIFDLDGTVIDTTPQVVKFWTDLAIQNNLKPEQILETSHGRRTIETLERWMPHLATIEHVIELERKLALEKEGVTVLPGVLDLLESILPEDWTINTAGTNAMATARLQQFDIRIPKEMATGDKLTYGKPHPEGYLMAAKLINRDPKDCVVFEDAPAGVRAAIAAGMQCIACTTTHTVEQLKEAGATIIVDFLNNVHIEKQSNGTYLTVVNNIIE</sequence>
<dbReference type="InterPro" id="IPR036412">
    <property type="entry name" value="HAD-like_sf"/>
</dbReference>
<dbReference type="AlphaFoldDB" id="A0A9P6YDJ5"/>
<dbReference type="PANTHER" id="PTHR43481:SF4">
    <property type="entry name" value="GLYCEROL-1-PHOSPHATE PHOSPHOHYDROLASE 1-RELATED"/>
    <property type="match status" value="1"/>
</dbReference>
<dbReference type="InterPro" id="IPR006439">
    <property type="entry name" value="HAD-SF_hydro_IA"/>
</dbReference>
<dbReference type="SFLD" id="SFLDS00003">
    <property type="entry name" value="Haloacid_Dehalogenase"/>
    <property type="match status" value="1"/>
</dbReference>
<gene>
    <name evidence="1" type="ORF">G6F51_005316</name>
</gene>
<dbReference type="PANTHER" id="PTHR43481">
    <property type="entry name" value="FRUCTOSE-1-PHOSPHATE PHOSPHATASE"/>
    <property type="match status" value="1"/>
</dbReference>
<evidence type="ECO:0000313" key="1">
    <source>
        <dbReference type="EMBL" id="KAG1545697.1"/>
    </source>
</evidence>